<evidence type="ECO:0000313" key="3">
    <source>
        <dbReference type="EMBL" id="MBC2596231.1"/>
    </source>
</evidence>
<dbReference type="InterPro" id="IPR036388">
    <property type="entry name" value="WH-like_DNA-bd_sf"/>
</dbReference>
<comment type="caution">
    <text evidence="3">The sequence shown here is derived from an EMBL/GenBank/DDBJ whole genome shotgun (WGS) entry which is preliminary data.</text>
</comment>
<protein>
    <submittedName>
        <fullName evidence="3">Rrf2 family transcriptional regulator</fullName>
    </submittedName>
</protein>
<dbReference type="GO" id="GO:0003677">
    <property type="term" value="F:DNA binding"/>
    <property type="evidence" value="ECO:0007669"/>
    <property type="project" value="UniProtKB-KW"/>
</dbReference>
<dbReference type="PANTHER" id="PTHR33221:SF5">
    <property type="entry name" value="HTH-TYPE TRANSCRIPTIONAL REGULATOR ISCR"/>
    <property type="match status" value="1"/>
</dbReference>
<proteinExistence type="predicted"/>
<dbReference type="Proteomes" id="UP000546464">
    <property type="component" value="Unassembled WGS sequence"/>
</dbReference>
<dbReference type="Pfam" id="PF02082">
    <property type="entry name" value="Rrf2"/>
    <property type="match status" value="1"/>
</dbReference>
<dbReference type="NCBIfam" id="TIGR00738">
    <property type="entry name" value="rrf2_super"/>
    <property type="match status" value="1"/>
</dbReference>
<dbReference type="RefSeq" id="WP_185677144.1">
    <property type="nucleotide sequence ID" value="NZ_JACHVB010000063.1"/>
</dbReference>
<evidence type="ECO:0000313" key="4">
    <source>
        <dbReference type="Proteomes" id="UP000546464"/>
    </source>
</evidence>
<accession>A0A842HMC0</accession>
<evidence type="ECO:0000256" key="2">
    <source>
        <dbReference type="SAM" id="MobiDB-lite"/>
    </source>
</evidence>
<keyword evidence="4" id="KW-1185">Reference proteome</keyword>
<sequence length="190" mass="20918">MNLTRKGEYALRSLIKLGIAHEMGKTHLSVSELAQSEKLPLKFLEQVLFHLRGAGYIETKRGKFGGYFLALPMNEIRIGDIVRLIDGKLAPIACASLTAYEKCSCPDETHCGLRMLMIDVRNAIANILDRYSLADVVEVTMRKLRRDGVALPFEPGDGTAPAVELPEDFNPVDPRDGLMAELASKHGGKP</sequence>
<dbReference type="EMBL" id="JACHVB010000063">
    <property type="protein sequence ID" value="MBC2596231.1"/>
    <property type="molecule type" value="Genomic_DNA"/>
</dbReference>
<dbReference type="SUPFAM" id="SSF46785">
    <property type="entry name" value="Winged helix' DNA-binding domain"/>
    <property type="match status" value="1"/>
</dbReference>
<dbReference type="InterPro" id="IPR000944">
    <property type="entry name" value="Tscrpt_reg_Rrf2"/>
</dbReference>
<dbReference type="PROSITE" id="PS01332">
    <property type="entry name" value="HTH_RRF2_1"/>
    <property type="match status" value="1"/>
</dbReference>
<gene>
    <name evidence="3" type="ORF">H5P28_18335</name>
</gene>
<keyword evidence="1" id="KW-0238">DNA-binding</keyword>
<dbReference type="PANTHER" id="PTHR33221">
    <property type="entry name" value="WINGED HELIX-TURN-HELIX TRANSCRIPTIONAL REGULATOR, RRF2 FAMILY"/>
    <property type="match status" value="1"/>
</dbReference>
<dbReference type="GO" id="GO:0003700">
    <property type="term" value="F:DNA-binding transcription factor activity"/>
    <property type="evidence" value="ECO:0007669"/>
    <property type="project" value="TreeGrafter"/>
</dbReference>
<dbReference type="PROSITE" id="PS51197">
    <property type="entry name" value="HTH_RRF2_2"/>
    <property type="match status" value="1"/>
</dbReference>
<name>A0A842HMC0_9BACT</name>
<dbReference type="AlphaFoldDB" id="A0A842HMC0"/>
<feature type="region of interest" description="Disordered" evidence="2">
    <location>
        <begin position="155"/>
        <end position="190"/>
    </location>
</feature>
<reference evidence="3 4" key="1">
    <citation type="submission" date="2020-07" db="EMBL/GenBank/DDBJ databases">
        <authorList>
            <person name="Feng X."/>
        </authorList>
    </citation>
    <scope>NUCLEOTIDE SEQUENCE [LARGE SCALE GENOMIC DNA]</scope>
    <source>
        <strain evidence="3 4">JCM31066</strain>
    </source>
</reference>
<dbReference type="InterPro" id="IPR036390">
    <property type="entry name" value="WH_DNA-bd_sf"/>
</dbReference>
<organism evidence="3 4">
    <name type="scientific">Ruficoccus amylovorans</name>
    <dbReference type="NCBI Taxonomy" id="1804625"/>
    <lineage>
        <taxon>Bacteria</taxon>
        <taxon>Pseudomonadati</taxon>
        <taxon>Verrucomicrobiota</taxon>
        <taxon>Opitutia</taxon>
        <taxon>Puniceicoccales</taxon>
        <taxon>Cerasicoccaceae</taxon>
        <taxon>Ruficoccus</taxon>
    </lineage>
</organism>
<dbReference type="Gene3D" id="1.10.10.10">
    <property type="entry name" value="Winged helix-like DNA-binding domain superfamily/Winged helix DNA-binding domain"/>
    <property type="match status" value="1"/>
</dbReference>
<dbReference type="InterPro" id="IPR030489">
    <property type="entry name" value="TR_Rrf2-type_CS"/>
</dbReference>
<evidence type="ECO:0000256" key="1">
    <source>
        <dbReference type="ARBA" id="ARBA00023125"/>
    </source>
</evidence>
<dbReference type="GO" id="GO:0005829">
    <property type="term" value="C:cytosol"/>
    <property type="evidence" value="ECO:0007669"/>
    <property type="project" value="TreeGrafter"/>
</dbReference>